<name>A0A843YRX7_9BURK</name>
<dbReference type="SUPFAM" id="SSF89562">
    <property type="entry name" value="RraA-like"/>
    <property type="match status" value="1"/>
</dbReference>
<comment type="cofactor">
    <cofactor evidence="1">
        <name>Mg(2+)</name>
        <dbReference type="ChEBI" id="CHEBI:18420"/>
    </cofactor>
</comment>
<dbReference type="GO" id="GO:0046872">
    <property type="term" value="F:metal ion binding"/>
    <property type="evidence" value="ECO:0007669"/>
    <property type="project" value="UniProtKB-KW"/>
</dbReference>
<reference evidence="2 3" key="1">
    <citation type="submission" date="2019-10" db="EMBL/GenBank/DDBJ databases">
        <title>Glaciimonas soli sp. nov., a psychrophilic bacterium isolated from the forest soil of a high elevation mountain in Taiwan.</title>
        <authorList>
            <person name="Wang L.-T."/>
            <person name="Shieh W.Y."/>
        </authorList>
    </citation>
    <scope>NUCLEOTIDE SEQUENCE [LARGE SCALE GENOMIC DNA]</scope>
    <source>
        <strain evidence="2 3">GS1</strain>
    </source>
</reference>
<keyword evidence="3" id="KW-1185">Reference proteome</keyword>
<evidence type="ECO:0000313" key="2">
    <source>
        <dbReference type="EMBL" id="MQR00747.1"/>
    </source>
</evidence>
<dbReference type="AlphaFoldDB" id="A0A843YRX7"/>
<keyword evidence="1" id="KW-0460">Magnesium</keyword>
<dbReference type="Gene3D" id="3.50.30.40">
    <property type="entry name" value="Ribonuclease E inhibitor RraA/RraA-like"/>
    <property type="match status" value="1"/>
</dbReference>
<protein>
    <submittedName>
        <fullName evidence="2">Uncharacterized protein</fullName>
    </submittedName>
</protein>
<gene>
    <name evidence="2" type="ORF">GEV47_08635</name>
</gene>
<evidence type="ECO:0000256" key="1">
    <source>
        <dbReference type="PIRSR" id="PIRSR605493-1"/>
    </source>
</evidence>
<keyword evidence="1" id="KW-0479">Metal-binding</keyword>
<dbReference type="Proteomes" id="UP000451565">
    <property type="component" value="Unassembled WGS sequence"/>
</dbReference>
<comment type="caution">
    <text evidence="2">The sequence shown here is derived from an EMBL/GenBank/DDBJ whole genome shotgun (WGS) entry which is preliminary data.</text>
</comment>
<accession>A0A843YRX7</accession>
<evidence type="ECO:0000313" key="3">
    <source>
        <dbReference type="Proteomes" id="UP000451565"/>
    </source>
</evidence>
<feature type="binding site" evidence="1">
    <location>
        <position position="46"/>
    </location>
    <ligand>
        <name>substrate</name>
    </ligand>
</feature>
<dbReference type="OrthoDB" id="8969658at2"/>
<dbReference type="InterPro" id="IPR005493">
    <property type="entry name" value="RraA/RraA-like"/>
</dbReference>
<dbReference type="Pfam" id="PF03737">
    <property type="entry name" value="RraA-like"/>
    <property type="match status" value="1"/>
</dbReference>
<dbReference type="RefSeq" id="WP_153234374.1">
    <property type="nucleotide sequence ID" value="NZ_WINI01000004.1"/>
</dbReference>
<feature type="binding site" evidence="1">
    <location>
        <position position="47"/>
    </location>
    <ligand>
        <name>Mg(2+)</name>
        <dbReference type="ChEBI" id="CHEBI:18420"/>
    </ligand>
</feature>
<dbReference type="InterPro" id="IPR036704">
    <property type="entry name" value="RraA/RraA-like_sf"/>
</dbReference>
<dbReference type="EMBL" id="WINI01000004">
    <property type="protein sequence ID" value="MQR00747.1"/>
    <property type="molecule type" value="Genomic_DNA"/>
</dbReference>
<proteinExistence type="predicted"/>
<organism evidence="2 3">
    <name type="scientific">Glaciimonas soli</name>
    <dbReference type="NCBI Taxonomy" id="2590999"/>
    <lineage>
        <taxon>Bacteria</taxon>
        <taxon>Pseudomonadati</taxon>
        <taxon>Pseudomonadota</taxon>
        <taxon>Betaproteobacteria</taxon>
        <taxon>Burkholderiales</taxon>
        <taxon>Oxalobacteraceae</taxon>
        <taxon>Glaciimonas</taxon>
    </lineage>
</organism>
<sequence length="90" mass="9940">MQSKARSGHILAIQPNDSTVSNVGELSTETLNLKGIRGVINDGDVRDAEFIIGLGFQVLHRYFSPRDVVGYWLPDAFGQRVKIGDVLITR</sequence>